<evidence type="ECO:0000256" key="2">
    <source>
        <dbReference type="ARBA" id="ARBA00004496"/>
    </source>
</evidence>
<evidence type="ECO:0000256" key="1">
    <source>
        <dbReference type="ARBA" id="ARBA00002778"/>
    </source>
</evidence>
<evidence type="ECO:0000256" key="4">
    <source>
        <dbReference type="ARBA" id="ARBA00012795"/>
    </source>
</evidence>
<name>A0A137PGA3_CONC2</name>
<evidence type="ECO:0000256" key="3">
    <source>
        <dbReference type="ARBA" id="ARBA00009056"/>
    </source>
</evidence>
<dbReference type="InterPro" id="IPR011671">
    <property type="entry name" value="tRNA_uracil_MeTrfase"/>
</dbReference>
<keyword evidence="15" id="KW-1185">Reference proteome</keyword>
<dbReference type="OrthoDB" id="10047021at2759"/>
<dbReference type="InterPro" id="IPR029063">
    <property type="entry name" value="SAM-dependent_MTases_sf"/>
</dbReference>
<dbReference type="GO" id="GO:0030488">
    <property type="term" value="P:tRNA methylation"/>
    <property type="evidence" value="ECO:0007669"/>
    <property type="project" value="UniProtKB-UniRule"/>
</dbReference>
<dbReference type="SUPFAM" id="SSF53335">
    <property type="entry name" value="S-adenosyl-L-methionine-dependent methyltransferases"/>
    <property type="match status" value="1"/>
</dbReference>
<dbReference type="GO" id="GO:0141101">
    <property type="term" value="F:tRNA(Ser) (uridine(44)-2'-O-)-methyltransferase activity"/>
    <property type="evidence" value="ECO:0007669"/>
    <property type="project" value="UniProtKB-EC"/>
</dbReference>
<keyword evidence="9 12" id="KW-0949">S-adenosyl-L-methionine</keyword>
<evidence type="ECO:0000256" key="7">
    <source>
        <dbReference type="ARBA" id="ARBA00022603"/>
    </source>
</evidence>
<reference evidence="14 15" key="1">
    <citation type="journal article" date="2015" name="Genome Biol. Evol.">
        <title>Phylogenomic analyses indicate that early fungi evolved digesting cell walls of algal ancestors of land plants.</title>
        <authorList>
            <person name="Chang Y."/>
            <person name="Wang S."/>
            <person name="Sekimoto S."/>
            <person name="Aerts A.L."/>
            <person name="Choi C."/>
            <person name="Clum A."/>
            <person name="LaButti K.M."/>
            <person name="Lindquist E.A."/>
            <person name="Yee Ngan C."/>
            <person name="Ohm R.A."/>
            <person name="Salamov A.A."/>
            <person name="Grigoriev I.V."/>
            <person name="Spatafora J.W."/>
            <person name="Berbee M.L."/>
        </authorList>
    </citation>
    <scope>NUCLEOTIDE SEQUENCE [LARGE SCALE GENOMIC DNA]</scope>
    <source>
        <strain evidence="14 15">NRRL 28638</strain>
    </source>
</reference>
<dbReference type="Proteomes" id="UP000070444">
    <property type="component" value="Unassembled WGS sequence"/>
</dbReference>
<feature type="compositionally biased region" description="Basic residues" evidence="13">
    <location>
        <begin position="447"/>
        <end position="459"/>
    </location>
</feature>
<gene>
    <name evidence="14" type="ORF">CONCODRAFT_67794</name>
</gene>
<evidence type="ECO:0000256" key="13">
    <source>
        <dbReference type="SAM" id="MobiDB-lite"/>
    </source>
</evidence>
<keyword evidence="6 12" id="KW-0963">Cytoplasm</keyword>
<evidence type="ECO:0000256" key="12">
    <source>
        <dbReference type="RuleBase" id="RU368004"/>
    </source>
</evidence>
<dbReference type="PANTHER" id="PTHR21210:SF0">
    <property type="entry name" value="TRNA (URACIL-O(2)-)-METHYLTRANSFERASE-RELATED"/>
    <property type="match status" value="1"/>
</dbReference>
<evidence type="ECO:0000313" key="15">
    <source>
        <dbReference type="Proteomes" id="UP000070444"/>
    </source>
</evidence>
<evidence type="ECO:0000313" key="14">
    <source>
        <dbReference type="EMBL" id="KXN74022.1"/>
    </source>
</evidence>
<dbReference type="OMA" id="LFKWCIQ"/>
<dbReference type="STRING" id="796925.A0A137PGA3"/>
<evidence type="ECO:0000256" key="5">
    <source>
        <dbReference type="ARBA" id="ARBA00017788"/>
    </source>
</evidence>
<dbReference type="AlphaFoldDB" id="A0A137PGA3"/>
<comment type="similarity">
    <text evidence="3 12">Belongs to the TRM44 family.</text>
</comment>
<evidence type="ECO:0000256" key="11">
    <source>
        <dbReference type="ARBA" id="ARBA00047957"/>
    </source>
</evidence>
<keyword evidence="10 12" id="KW-0819">tRNA processing</keyword>
<dbReference type="Pfam" id="PF07757">
    <property type="entry name" value="AdoMet_MTase"/>
    <property type="match status" value="1"/>
</dbReference>
<comment type="function">
    <text evidence="12">Adenosyl-L-methionine (AdoMet)-dependent tRNA (uracil-O(2)-)-methyltransferase.</text>
</comment>
<comment type="function">
    <text evidence="1">Probable adenosyl-L-methionine (AdoMet)-dependent tRNA (uracil-O(2)-)-methyltransferase.</text>
</comment>
<keyword evidence="8 12" id="KW-0808">Transferase</keyword>
<dbReference type="Gene3D" id="3.40.50.150">
    <property type="entry name" value="Vaccinia Virus protein VP39"/>
    <property type="match status" value="1"/>
</dbReference>
<dbReference type="GO" id="GO:0005737">
    <property type="term" value="C:cytoplasm"/>
    <property type="evidence" value="ECO:0007669"/>
    <property type="project" value="UniProtKB-SubCell"/>
</dbReference>
<protein>
    <recommendedName>
        <fullName evidence="5 12">tRNA (uracil-O(2)-)-methyltransferase</fullName>
        <ecNumber evidence="4 12">2.1.1.211</ecNumber>
    </recommendedName>
</protein>
<dbReference type="EMBL" id="KQ964428">
    <property type="protein sequence ID" value="KXN74022.1"/>
    <property type="molecule type" value="Genomic_DNA"/>
</dbReference>
<proteinExistence type="inferred from homology"/>
<dbReference type="PANTHER" id="PTHR21210">
    <property type="entry name" value="TRNA (URACIL-O(2)-)-METHYLTRANSFERASE-RELATED"/>
    <property type="match status" value="1"/>
</dbReference>
<comment type="subcellular location">
    <subcellularLocation>
        <location evidence="2 12">Cytoplasm</location>
    </subcellularLocation>
</comment>
<comment type="catalytic activity">
    <reaction evidence="11 12">
        <text>uridine(44) in tRNA(Ser) + S-adenosyl-L-methionine = 2'-O-methyluridine(44) in tRNA(Ser) + S-adenosyl-L-homocysteine + H(+)</text>
        <dbReference type="Rhea" id="RHEA:43100"/>
        <dbReference type="Rhea" id="RHEA-COMP:10339"/>
        <dbReference type="Rhea" id="RHEA-COMP:10340"/>
        <dbReference type="ChEBI" id="CHEBI:15378"/>
        <dbReference type="ChEBI" id="CHEBI:57856"/>
        <dbReference type="ChEBI" id="CHEBI:59789"/>
        <dbReference type="ChEBI" id="CHEBI:65315"/>
        <dbReference type="ChEBI" id="CHEBI:74478"/>
        <dbReference type="EC" id="2.1.1.211"/>
    </reaction>
</comment>
<evidence type="ECO:0000256" key="8">
    <source>
        <dbReference type="ARBA" id="ARBA00022679"/>
    </source>
</evidence>
<dbReference type="EC" id="2.1.1.211" evidence="4 12"/>
<evidence type="ECO:0000256" key="9">
    <source>
        <dbReference type="ARBA" id="ARBA00022691"/>
    </source>
</evidence>
<sequence length="468" mass="55264">MSPPIFEKQTDKTKSINNTEYKVLFSAKVNFQEQAFINILDQWISSPEQITKLILRGELLSTEYFNEEKDNFDETYDLLKTVKLTLMPKRRNLDLELTQLISYYRNNKDCVYIYENKAESASEIPFFIPKVKSYAFIFEREDEENFFLSIGIESFENNEVIDEEQVKKEDEIWVQLLLKLSKYCFKDGNYQKRVHHDVIIPKALYQDTYFKLKEKYKHWADEWPESTDPQKFVFEDISIATWIILLFKQQEEKPEEKELSYKFVDVGCGNGFLVYILNQEGYKGYGIDQSSRKIWKDLPDTDLRQSTITLNHMSFPDVEWIIGNHPDQISPWIPIMASKSHYLSKFIIVPCCFYDLNGEKLKTVDSKLSRYQGYLHYLATIMKVCGYRAEIETLRIPSTKNIALIGRQRTLSDDDVHALRQAARDIILMTDDIEIKYRVPDQEKHIQEKKKKNARKPKKQSVNPVEES</sequence>
<organism evidence="14 15">
    <name type="scientific">Conidiobolus coronatus (strain ATCC 28846 / CBS 209.66 / NRRL 28638)</name>
    <name type="common">Delacroixia coronata</name>
    <dbReference type="NCBI Taxonomy" id="796925"/>
    <lineage>
        <taxon>Eukaryota</taxon>
        <taxon>Fungi</taxon>
        <taxon>Fungi incertae sedis</taxon>
        <taxon>Zoopagomycota</taxon>
        <taxon>Entomophthoromycotina</taxon>
        <taxon>Entomophthoromycetes</taxon>
        <taxon>Entomophthorales</taxon>
        <taxon>Ancylistaceae</taxon>
        <taxon>Conidiobolus</taxon>
    </lineage>
</organism>
<feature type="region of interest" description="Disordered" evidence="13">
    <location>
        <begin position="444"/>
        <end position="468"/>
    </location>
</feature>
<evidence type="ECO:0000256" key="6">
    <source>
        <dbReference type="ARBA" id="ARBA00022490"/>
    </source>
</evidence>
<evidence type="ECO:0000256" key="10">
    <source>
        <dbReference type="ARBA" id="ARBA00022694"/>
    </source>
</evidence>
<accession>A0A137PGA3</accession>
<keyword evidence="7 12" id="KW-0489">Methyltransferase</keyword>